<protein>
    <submittedName>
        <fullName evidence="3">Uncharacterized protein</fullName>
    </submittedName>
</protein>
<sequence>MDELSIIDRNNKLQNIPELIEKENDDQSYEYDTNVPEYSESAEESITPKIIAIKKHQNEKESIEEPFVYTNVIKIVENFVQKSGSDFQDESATVNDQTFVETSEDDYQKISNIENGITVDDKIEMKNDGIQDIVVGTIETEHSESGNKIYGLQNNADNVEDDDYEYNTNVPEYSESAEDSSVPKMTLTGKRESETKNKLIEEQNFRAIVLMHM</sequence>
<proteinExistence type="predicted"/>
<reference evidence="3" key="1">
    <citation type="submission" date="2022-11" db="UniProtKB">
        <authorList>
            <consortium name="WormBaseParasite"/>
        </authorList>
    </citation>
    <scope>IDENTIFICATION</scope>
</reference>
<evidence type="ECO:0000313" key="3">
    <source>
        <dbReference type="WBParaSite" id="PDA_v2.g9079.t1"/>
    </source>
</evidence>
<organism evidence="2 3">
    <name type="scientific">Panagrolaimus davidi</name>
    <dbReference type="NCBI Taxonomy" id="227884"/>
    <lineage>
        <taxon>Eukaryota</taxon>
        <taxon>Metazoa</taxon>
        <taxon>Ecdysozoa</taxon>
        <taxon>Nematoda</taxon>
        <taxon>Chromadorea</taxon>
        <taxon>Rhabditida</taxon>
        <taxon>Tylenchina</taxon>
        <taxon>Panagrolaimomorpha</taxon>
        <taxon>Panagrolaimoidea</taxon>
        <taxon>Panagrolaimidae</taxon>
        <taxon>Panagrolaimus</taxon>
    </lineage>
</organism>
<keyword evidence="2" id="KW-1185">Reference proteome</keyword>
<dbReference type="WBParaSite" id="PDA_v2.g9079.t1">
    <property type="protein sequence ID" value="PDA_v2.g9079.t1"/>
    <property type="gene ID" value="PDA_v2.g9079"/>
</dbReference>
<dbReference type="AlphaFoldDB" id="A0A914QXP7"/>
<feature type="region of interest" description="Disordered" evidence="1">
    <location>
        <begin position="17"/>
        <end position="43"/>
    </location>
</feature>
<evidence type="ECO:0000313" key="2">
    <source>
        <dbReference type="Proteomes" id="UP000887578"/>
    </source>
</evidence>
<feature type="region of interest" description="Disordered" evidence="1">
    <location>
        <begin position="171"/>
        <end position="195"/>
    </location>
</feature>
<evidence type="ECO:0000256" key="1">
    <source>
        <dbReference type="SAM" id="MobiDB-lite"/>
    </source>
</evidence>
<dbReference type="Proteomes" id="UP000887578">
    <property type="component" value="Unplaced"/>
</dbReference>
<accession>A0A914QXP7</accession>
<name>A0A914QXP7_9BILA</name>